<organism evidence="1 2">
    <name type="scientific">Elysia crispata</name>
    <name type="common">lettuce slug</name>
    <dbReference type="NCBI Taxonomy" id="231223"/>
    <lineage>
        <taxon>Eukaryota</taxon>
        <taxon>Metazoa</taxon>
        <taxon>Spiralia</taxon>
        <taxon>Lophotrochozoa</taxon>
        <taxon>Mollusca</taxon>
        <taxon>Gastropoda</taxon>
        <taxon>Heterobranchia</taxon>
        <taxon>Euthyneura</taxon>
        <taxon>Panpulmonata</taxon>
        <taxon>Sacoglossa</taxon>
        <taxon>Placobranchoidea</taxon>
        <taxon>Plakobranchidae</taxon>
        <taxon>Elysia</taxon>
    </lineage>
</organism>
<reference evidence="1" key="1">
    <citation type="journal article" date="2023" name="G3 (Bethesda)">
        <title>A reference genome for the long-term kleptoplast-retaining sea slug Elysia crispata morphotype clarki.</title>
        <authorList>
            <person name="Eastman K.E."/>
            <person name="Pendleton A.L."/>
            <person name="Shaikh M.A."/>
            <person name="Suttiyut T."/>
            <person name="Ogas R."/>
            <person name="Tomko P."/>
            <person name="Gavelis G."/>
            <person name="Widhalm J.R."/>
            <person name="Wisecaver J.H."/>
        </authorList>
    </citation>
    <scope>NUCLEOTIDE SEQUENCE</scope>
    <source>
        <strain evidence="1">ECLA1</strain>
    </source>
</reference>
<sequence length="207" mass="23689">MECDSGDNKDNARIELLTFHYWKSRHTKLKSTGVNTKLVCPDSMYDRHRLLQDLKIRLDPRLDKALPKQWQSIASRSVLYRVGGARQRELRQNQLRNADCAAVDKHTLTDVTVSRSYSQALSFLGVIFPLFQQDLPRCKRDFQSRAMSQQLHPNAGKAPNFLWKTELAYPRADLITNCQACTRNTVTACLACSRGAPNRNRGESTRH</sequence>
<protein>
    <submittedName>
        <fullName evidence="1">Uncharacterized protein</fullName>
    </submittedName>
</protein>
<proteinExistence type="predicted"/>
<evidence type="ECO:0000313" key="1">
    <source>
        <dbReference type="EMBL" id="KAK3778226.1"/>
    </source>
</evidence>
<gene>
    <name evidence="1" type="ORF">RRG08_060153</name>
</gene>
<dbReference type="Proteomes" id="UP001283361">
    <property type="component" value="Unassembled WGS sequence"/>
</dbReference>
<dbReference type="EMBL" id="JAWDGP010002984">
    <property type="protein sequence ID" value="KAK3778226.1"/>
    <property type="molecule type" value="Genomic_DNA"/>
</dbReference>
<dbReference type="AlphaFoldDB" id="A0AAE1A0F1"/>
<comment type="caution">
    <text evidence="1">The sequence shown here is derived from an EMBL/GenBank/DDBJ whole genome shotgun (WGS) entry which is preliminary data.</text>
</comment>
<accession>A0AAE1A0F1</accession>
<keyword evidence="2" id="KW-1185">Reference proteome</keyword>
<name>A0AAE1A0F1_9GAST</name>
<evidence type="ECO:0000313" key="2">
    <source>
        <dbReference type="Proteomes" id="UP001283361"/>
    </source>
</evidence>